<evidence type="ECO:0000313" key="1">
    <source>
        <dbReference type="EMBL" id="RMX58999.1"/>
    </source>
</evidence>
<accession>A0A3M6UZH1</accession>
<dbReference type="AlphaFoldDB" id="A0A3M6UZH1"/>
<keyword evidence="2" id="KW-1185">Reference proteome</keyword>
<sequence>MLTICDAVGDFAAIGLWRVITCPTLPTPPHGTKLGCHWNNATLLLICTLNPETLHSKFTPYSGSSMIPFLNIQRLMQLKPLKGSSFRRVELGTRCTITEGGTDGYKDREKVIEFALKIFAVPNAELHMWLEIQREIEVGEHELVRVQVIYHWHVVP</sequence>
<organism evidence="1 2">
    <name type="scientific">Pocillopora damicornis</name>
    <name type="common">Cauliflower coral</name>
    <name type="synonym">Millepora damicornis</name>
    <dbReference type="NCBI Taxonomy" id="46731"/>
    <lineage>
        <taxon>Eukaryota</taxon>
        <taxon>Metazoa</taxon>
        <taxon>Cnidaria</taxon>
        <taxon>Anthozoa</taxon>
        <taxon>Hexacorallia</taxon>
        <taxon>Scleractinia</taxon>
        <taxon>Astrocoeniina</taxon>
        <taxon>Pocilloporidae</taxon>
        <taxon>Pocillopora</taxon>
    </lineage>
</organism>
<proteinExistence type="predicted"/>
<protein>
    <submittedName>
        <fullName evidence="1">Uncharacterized protein</fullName>
    </submittedName>
</protein>
<comment type="caution">
    <text evidence="1">The sequence shown here is derived from an EMBL/GenBank/DDBJ whole genome shotgun (WGS) entry which is preliminary data.</text>
</comment>
<gene>
    <name evidence="1" type="ORF">pdam_00018167</name>
</gene>
<reference evidence="1 2" key="1">
    <citation type="journal article" date="2018" name="Sci. Rep.">
        <title>Comparative analysis of the Pocillopora damicornis genome highlights role of immune system in coral evolution.</title>
        <authorList>
            <person name="Cunning R."/>
            <person name="Bay R.A."/>
            <person name="Gillette P."/>
            <person name="Baker A.C."/>
            <person name="Traylor-Knowles N."/>
        </authorList>
    </citation>
    <scope>NUCLEOTIDE SEQUENCE [LARGE SCALE GENOMIC DNA]</scope>
    <source>
        <strain evidence="1">RSMAS</strain>
        <tissue evidence="1">Whole animal</tissue>
    </source>
</reference>
<dbReference type="Proteomes" id="UP000275408">
    <property type="component" value="Unassembled WGS sequence"/>
</dbReference>
<name>A0A3M6UZH1_POCDA</name>
<evidence type="ECO:0000313" key="2">
    <source>
        <dbReference type="Proteomes" id="UP000275408"/>
    </source>
</evidence>
<dbReference type="EMBL" id="RCHS01000408">
    <property type="protein sequence ID" value="RMX58999.1"/>
    <property type="molecule type" value="Genomic_DNA"/>
</dbReference>